<proteinExistence type="predicted"/>
<dbReference type="InterPro" id="IPR035892">
    <property type="entry name" value="C2_domain_sf"/>
</dbReference>
<dbReference type="Gene3D" id="2.60.40.150">
    <property type="entry name" value="C2 domain"/>
    <property type="match status" value="1"/>
</dbReference>
<dbReference type="PRINTS" id="PR00625">
    <property type="entry name" value="JDOMAIN"/>
</dbReference>
<keyword evidence="8" id="KW-0143">Chaperone</keyword>
<dbReference type="SMART" id="SM00973">
    <property type="entry name" value="Sec63"/>
    <property type="match status" value="1"/>
</dbReference>
<evidence type="ECO:0000256" key="5">
    <source>
        <dbReference type="ARBA" id="ARBA00022927"/>
    </source>
</evidence>
<dbReference type="GO" id="GO:0031207">
    <property type="term" value="C:Sec62/Sec63 complex"/>
    <property type="evidence" value="ECO:0007669"/>
    <property type="project" value="TreeGrafter"/>
</dbReference>
<dbReference type="InterPro" id="IPR036869">
    <property type="entry name" value="J_dom_sf"/>
</dbReference>
<feature type="compositionally biased region" description="Acidic residues" evidence="9">
    <location>
        <begin position="592"/>
        <end position="604"/>
    </location>
</feature>
<dbReference type="PANTHER" id="PTHR24075:SF0">
    <property type="entry name" value="TRANSLOCATION PROTEIN SEC63 HOMOLOG"/>
    <property type="match status" value="1"/>
</dbReference>
<dbReference type="InterPro" id="IPR004179">
    <property type="entry name" value="Sec63-dom"/>
</dbReference>
<dbReference type="OrthoDB" id="1734229at2759"/>
<dbReference type="CDD" id="cd06257">
    <property type="entry name" value="DnaJ"/>
    <property type="match status" value="1"/>
</dbReference>
<dbReference type="GO" id="GO:0006620">
    <property type="term" value="P:post-translational protein targeting to endoplasmic reticulum membrane"/>
    <property type="evidence" value="ECO:0007669"/>
    <property type="project" value="TreeGrafter"/>
</dbReference>
<feature type="transmembrane region" description="Helical" evidence="10">
    <location>
        <begin position="12"/>
        <end position="33"/>
    </location>
</feature>
<evidence type="ECO:0000256" key="3">
    <source>
        <dbReference type="ARBA" id="ARBA00022692"/>
    </source>
</evidence>
<dbReference type="SUPFAM" id="SSF158702">
    <property type="entry name" value="Sec63 N-terminal domain-like"/>
    <property type="match status" value="1"/>
</dbReference>
<dbReference type="InterPro" id="IPR014756">
    <property type="entry name" value="Ig_E-set"/>
</dbReference>
<keyword evidence="5" id="KW-0653">Protein transport</keyword>
<keyword evidence="2" id="KW-0813">Transport</keyword>
<dbReference type="SMART" id="SM00271">
    <property type="entry name" value="DnaJ"/>
    <property type="match status" value="1"/>
</dbReference>
<evidence type="ECO:0000256" key="8">
    <source>
        <dbReference type="ARBA" id="ARBA00023186"/>
    </source>
</evidence>
<dbReference type="Pfam" id="PF00226">
    <property type="entry name" value="DnaJ"/>
    <property type="match status" value="1"/>
</dbReference>
<dbReference type="FunFam" id="1.10.287.110:FF:000039">
    <property type="entry name" value="Protein translocation complex component (Npl1)"/>
    <property type="match status" value="1"/>
</dbReference>
<evidence type="ECO:0000256" key="4">
    <source>
        <dbReference type="ARBA" id="ARBA00022824"/>
    </source>
</evidence>
<dbReference type="EMBL" id="KV722663">
    <property type="protein sequence ID" value="OCH84523.1"/>
    <property type="molecule type" value="Genomic_DNA"/>
</dbReference>
<feature type="transmembrane region" description="Helical" evidence="10">
    <location>
        <begin position="73"/>
        <end position="91"/>
    </location>
</feature>
<gene>
    <name evidence="12" type="ORF">OBBRIDRAFT_891744</name>
</gene>
<keyword evidence="3 10" id="KW-0812">Transmembrane</keyword>
<keyword evidence="6 10" id="KW-1133">Transmembrane helix</keyword>
<dbReference type="PANTHER" id="PTHR24075">
    <property type="entry name" value="SEC63 DOMAIN-CONTAINING"/>
    <property type="match status" value="1"/>
</dbReference>
<evidence type="ECO:0000256" key="2">
    <source>
        <dbReference type="ARBA" id="ARBA00022448"/>
    </source>
</evidence>
<dbReference type="Gene3D" id="1.10.3380.10">
    <property type="entry name" value="Sec63 N-terminal domain-like domain"/>
    <property type="match status" value="1"/>
</dbReference>
<feature type="domain" description="J" evidence="11">
    <location>
        <begin position="101"/>
        <end position="171"/>
    </location>
</feature>
<dbReference type="GO" id="GO:0003723">
    <property type="term" value="F:RNA binding"/>
    <property type="evidence" value="ECO:0007669"/>
    <property type="project" value="TreeGrafter"/>
</dbReference>
<dbReference type="GO" id="GO:0006614">
    <property type="term" value="P:SRP-dependent cotranslational protein targeting to membrane"/>
    <property type="evidence" value="ECO:0007669"/>
    <property type="project" value="TreeGrafter"/>
</dbReference>
<keyword evidence="4" id="KW-0256">Endoplasmic reticulum</keyword>
<comment type="subcellular location">
    <subcellularLocation>
        <location evidence="1">Endoplasmic reticulum membrane</location>
        <topology evidence="1">Multi-pass membrane protein</topology>
    </subcellularLocation>
</comment>
<evidence type="ECO:0000256" key="6">
    <source>
        <dbReference type="ARBA" id="ARBA00022989"/>
    </source>
</evidence>
<evidence type="ECO:0000313" key="13">
    <source>
        <dbReference type="Proteomes" id="UP000250043"/>
    </source>
</evidence>
<dbReference type="SUPFAM" id="SSF81296">
    <property type="entry name" value="E set domains"/>
    <property type="match status" value="1"/>
</dbReference>
<evidence type="ECO:0000256" key="7">
    <source>
        <dbReference type="ARBA" id="ARBA00023136"/>
    </source>
</evidence>
<dbReference type="PROSITE" id="PS50076">
    <property type="entry name" value="DNAJ_2"/>
    <property type="match status" value="1"/>
</dbReference>
<name>A0A8E2DJ92_9APHY</name>
<dbReference type="Gene3D" id="1.10.287.110">
    <property type="entry name" value="DnaJ domain"/>
    <property type="match status" value="1"/>
</dbReference>
<dbReference type="AlphaFoldDB" id="A0A8E2DJ92"/>
<sequence>MANYNYDEAGNMAAYFLLTFLSIVLIPLSISSFPSRKPHTKPGCECQQCREHCEQIRKRERGSILHPKFRRKTIVLLVGWVLFALTIYKVSTTDIENKVYDPFEILGLRSSSSLKEIKSHYKKLSRLYHPDKVKLGINETMEAVEAKFVSITKAYKSLTDETIRKNLELYGHPDGRQEVSMGIALPKWIVESGNNIWVLGVYGLIFGGALPALVGRWWFGNRRKTKDGVDARSAATFFKALAEESGIDEVVASLGKALEWEHTLPKAAQLDAELGTLENKIKYLLDNKWDDVKKLADIMPGEHENRRRAFVLLYAHVLRLPVENKTLREEQAELLLQTPTLLNSMLNISLARSWLLPTLAIMRLHAYLIQALPPGQEQMKFAQLPGIAPDEATRLAQVDGVEDVVAALEAKSDSRAQEVKKTAQKWGRAEIVNASFRVIGEKFVVPSSIVFLLVKLRLTPPFAQAQQEVQVDEDRDNEFLLSRKDAEDLPTGDLGTGWAHAPFWPANRKPSWWIVLADVKTQRVVVPPMKVSDVPTADRGYRSFKIQFQAPPTPGVFTWKLYLISETFIGEEVSRDIILKIDDASVLNNEDQREDEISDPEEDSLAGQVAMMRGGSVKKKSDESDDESSTDDDEERKSDAGSSSDSD</sequence>
<keyword evidence="7 10" id="KW-0472">Membrane</keyword>
<evidence type="ECO:0000256" key="10">
    <source>
        <dbReference type="SAM" id="Phobius"/>
    </source>
</evidence>
<evidence type="ECO:0000256" key="9">
    <source>
        <dbReference type="SAM" id="MobiDB-lite"/>
    </source>
</evidence>
<accession>A0A8E2DJ92</accession>
<dbReference type="GO" id="GO:0008320">
    <property type="term" value="F:protein transmembrane transporter activity"/>
    <property type="evidence" value="ECO:0007669"/>
    <property type="project" value="TreeGrafter"/>
</dbReference>
<feature type="compositionally biased region" description="Acidic residues" evidence="9">
    <location>
        <begin position="623"/>
        <end position="634"/>
    </location>
</feature>
<dbReference type="Proteomes" id="UP000250043">
    <property type="component" value="Unassembled WGS sequence"/>
</dbReference>
<keyword evidence="13" id="KW-1185">Reference proteome</keyword>
<dbReference type="InterPro" id="IPR001623">
    <property type="entry name" value="DnaJ_domain"/>
</dbReference>
<protein>
    <submittedName>
        <fullName evidence="12">DnaJ-domain-containing protein</fullName>
    </submittedName>
</protein>
<dbReference type="SUPFAM" id="SSF46565">
    <property type="entry name" value="Chaperone J-domain"/>
    <property type="match status" value="1"/>
</dbReference>
<organism evidence="12 13">
    <name type="scientific">Obba rivulosa</name>
    <dbReference type="NCBI Taxonomy" id="1052685"/>
    <lineage>
        <taxon>Eukaryota</taxon>
        <taxon>Fungi</taxon>
        <taxon>Dikarya</taxon>
        <taxon>Basidiomycota</taxon>
        <taxon>Agaricomycotina</taxon>
        <taxon>Agaricomycetes</taxon>
        <taxon>Polyporales</taxon>
        <taxon>Gelatoporiaceae</taxon>
        <taxon>Obba</taxon>
    </lineage>
</organism>
<evidence type="ECO:0000259" key="11">
    <source>
        <dbReference type="PROSITE" id="PS50076"/>
    </source>
</evidence>
<dbReference type="Pfam" id="PF02889">
    <property type="entry name" value="Sec63"/>
    <property type="match status" value="1"/>
</dbReference>
<feature type="transmembrane region" description="Helical" evidence="10">
    <location>
        <begin position="196"/>
        <end position="219"/>
    </location>
</feature>
<evidence type="ECO:0000256" key="1">
    <source>
        <dbReference type="ARBA" id="ARBA00004477"/>
    </source>
</evidence>
<reference evidence="12 13" key="1">
    <citation type="submission" date="2016-07" db="EMBL/GenBank/DDBJ databases">
        <title>Draft genome of the white-rot fungus Obba rivulosa 3A-2.</title>
        <authorList>
            <consortium name="DOE Joint Genome Institute"/>
            <person name="Miettinen O."/>
            <person name="Riley R."/>
            <person name="Acob R."/>
            <person name="Barry K."/>
            <person name="Cullen D."/>
            <person name="De Vries R."/>
            <person name="Hainaut M."/>
            <person name="Hatakka A."/>
            <person name="Henrissat B."/>
            <person name="Hilden K."/>
            <person name="Kuo R."/>
            <person name="Labutti K."/>
            <person name="Lipzen A."/>
            <person name="Makela M.R."/>
            <person name="Sandor L."/>
            <person name="Spatafora J.W."/>
            <person name="Grigoriev I.V."/>
            <person name="Hibbett D.S."/>
        </authorList>
    </citation>
    <scope>NUCLEOTIDE SEQUENCE [LARGE SCALE GENOMIC DNA]</scope>
    <source>
        <strain evidence="12 13">3A-2</strain>
    </source>
</reference>
<feature type="region of interest" description="Disordered" evidence="9">
    <location>
        <begin position="589"/>
        <end position="647"/>
    </location>
</feature>
<evidence type="ECO:0000313" key="12">
    <source>
        <dbReference type="EMBL" id="OCH84523.1"/>
    </source>
</evidence>